<evidence type="ECO:0000313" key="4">
    <source>
        <dbReference type="EMBL" id="OQU79015.1"/>
    </source>
</evidence>
<dbReference type="PROSITE" id="PS50089">
    <property type="entry name" value="ZF_RING_2"/>
    <property type="match status" value="1"/>
</dbReference>
<gene>
    <name evidence="4" type="ORF">SORBI_3008G088809</name>
</gene>
<dbReference type="InterPro" id="IPR001841">
    <property type="entry name" value="Znf_RING"/>
</dbReference>
<proteinExistence type="predicted"/>
<dbReference type="InParanoid" id="A0A1Z5R6D9"/>
<feature type="domain" description="RING-type" evidence="3">
    <location>
        <begin position="40"/>
        <end position="73"/>
    </location>
</feature>
<evidence type="ECO:0000256" key="2">
    <source>
        <dbReference type="SAM" id="SignalP"/>
    </source>
</evidence>
<dbReference type="InterPro" id="IPR051728">
    <property type="entry name" value="RING-FYVE_E3_ubiquitin-ligase"/>
</dbReference>
<dbReference type="Gene3D" id="3.30.40.10">
    <property type="entry name" value="Zinc/RING finger domain, C3HC4 (zinc finger)"/>
    <property type="match status" value="1"/>
</dbReference>
<evidence type="ECO:0000259" key="3">
    <source>
        <dbReference type="PROSITE" id="PS50089"/>
    </source>
</evidence>
<dbReference type="InterPro" id="IPR013083">
    <property type="entry name" value="Znf_RING/FYVE/PHD"/>
</dbReference>
<evidence type="ECO:0000256" key="1">
    <source>
        <dbReference type="PROSITE-ProRule" id="PRU00175"/>
    </source>
</evidence>
<dbReference type="GO" id="GO:0008270">
    <property type="term" value="F:zinc ion binding"/>
    <property type="evidence" value="ECO:0007669"/>
    <property type="project" value="UniProtKB-KW"/>
</dbReference>
<reference evidence="5" key="2">
    <citation type="journal article" date="2018" name="Plant J.">
        <title>The Sorghum bicolor reference genome: improved assembly, gene annotations, a transcriptome atlas, and signatures of genome organization.</title>
        <authorList>
            <person name="McCormick R.F."/>
            <person name="Truong S.K."/>
            <person name="Sreedasyam A."/>
            <person name="Jenkins J."/>
            <person name="Shu S."/>
            <person name="Sims D."/>
            <person name="Kennedy M."/>
            <person name="Amirebrahimi M."/>
            <person name="Weers B.D."/>
            <person name="McKinley B."/>
            <person name="Mattison A."/>
            <person name="Morishige D.T."/>
            <person name="Grimwood J."/>
            <person name="Schmutz J."/>
            <person name="Mullet J.E."/>
        </authorList>
    </citation>
    <scope>NUCLEOTIDE SEQUENCE [LARGE SCALE GENOMIC DNA]</scope>
    <source>
        <strain evidence="5">cv. BTx623</strain>
    </source>
</reference>
<dbReference type="EMBL" id="CM000767">
    <property type="protein sequence ID" value="OQU79015.1"/>
    <property type="molecule type" value="Genomic_DNA"/>
</dbReference>
<dbReference type="ExpressionAtlas" id="A0A1Z5R6D9">
    <property type="expression patterns" value="baseline"/>
</dbReference>
<dbReference type="Pfam" id="PF13920">
    <property type="entry name" value="zf-C3HC4_3"/>
    <property type="match status" value="1"/>
</dbReference>
<organism evidence="4 5">
    <name type="scientific">Sorghum bicolor</name>
    <name type="common">Sorghum</name>
    <name type="synonym">Sorghum vulgare</name>
    <dbReference type="NCBI Taxonomy" id="4558"/>
    <lineage>
        <taxon>Eukaryota</taxon>
        <taxon>Viridiplantae</taxon>
        <taxon>Streptophyta</taxon>
        <taxon>Embryophyta</taxon>
        <taxon>Tracheophyta</taxon>
        <taxon>Spermatophyta</taxon>
        <taxon>Magnoliopsida</taxon>
        <taxon>Liliopsida</taxon>
        <taxon>Poales</taxon>
        <taxon>Poaceae</taxon>
        <taxon>PACMAD clade</taxon>
        <taxon>Panicoideae</taxon>
        <taxon>Andropogonodae</taxon>
        <taxon>Andropogoneae</taxon>
        <taxon>Sorghinae</taxon>
        <taxon>Sorghum</taxon>
    </lineage>
</organism>
<sequence length="83" mass="9240">MASWWRSAWWMGRASRRSTADLATVAGGVAMKQRKCLSMCPVCLSKPRDMAFGCGHQTCSECGPQVADCPICRRPIDTRVKLY</sequence>
<feature type="signal peptide" evidence="2">
    <location>
        <begin position="1"/>
        <end position="20"/>
    </location>
</feature>
<keyword evidence="1" id="KW-0479">Metal-binding</keyword>
<keyword evidence="5" id="KW-1185">Reference proteome</keyword>
<dbReference type="Proteomes" id="UP000000768">
    <property type="component" value="Chromosome 8"/>
</dbReference>
<dbReference type="SUPFAM" id="SSF57850">
    <property type="entry name" value="RING/U-box"/>
    <property type="match status" value="1"/>
</dbReference>
<dbReference type="AlphaFoldDB" id="A0A1Z5R6D9"/>
<feature type="chain" id="PRO_5013232905" description="RING-type domain-containing protein" evidence="2">
    <location>
        <begin position="21"/>
        <end position="83"/>
    </location>
</feature>
<protein>
    <recommendedName>
        <fullName evidence="3">RING-type domain-containing protein</fullName>
    </recommendedName>
</protein>
<dbReference type="SMART" id="SM00184">
    <property type="entry name" value="RING"/>
    <property type="match status" value="1"/>
</dbReference>
<dbReference type="Gramene" id="OQU79015">
    <property type="protein sequence ID" value="OQU79015"/>
    <property type="gene ID" value="SORBI_3008G088809"/>
</dbReference>
<dbReference type="PANTHER" id="PTHR14879:SF5">
    <property type="entry name" value="RING-TYPE DOMAIN-CONTAINING PROTEIN"/>
    <property type="match status" value="1"/>
</dbReference>
<keyword evidence="2" id="KW-0732">Signal</keyword>
<reference evidence="4 5" key="1">
    <citation type="journal article" date="2009" name="Nature">
        <title>The Sorghum bicolor genome and the diversification of grasses.</title>
        <authorList>
            <person name="Paterson A.H."/>
            <person name="Bowers J.E."/>
            <person name="Bruggmann R."/>
            <person name="Dubchak I."/>
            <person name="Grimwood J."/>
            <person name="Gundlach H."/>
            <person name="Haberer G."/>
            <person name="Hellsten U."/>
            <person name="Mitros T."/>
            <person name="Poliakov A."/>
            <person name="Schmutz J."/>
            <person name="Spannagl M."/>
            <person name="Tang H."/>
            <person name="Wang X."/>
            <person name="Wicker T."/>
            <person name="Bharti A.K."/>
            <person name="Chapman J."/>
            <person name="Feltus F.A."/>
            <person name="Gowik U."/>
            <person name="Grigoriev I.V."/>
            <person name="Lyons E."/>
            <person name="Maher C.A."/>
            <person name="Martis M."/>
            <person name="Narechania A."/>
            <person name="Otillar R.P."/>
            <person name="Penning B.W."/>
            <person name="Salamov A.A."/>
            <person name="Wang Y."/>
            <person name="Zhang L."/>
            <person name="Carpita N.C."/>
            <person name="Freeling M."/>
            <person name="Gingle A.R."/>
            <person name="Hash C.T."/>
            <person name="Keller B."/>
            <person name="Klein P."/>
            <person name="Kresovich S."/>
            <person name="McCann M.C."/>
            <person name="Ming R."/>
            <person name="Peterson D.G."/>
            <person name="Mehboob-ur-Rahman"/>
            <person name="Ware D."/>
            <person name="Westhoff P."/>
            <person name="Mayer K.F."/>
            <person name="Messing J."/>
            <person name="Rokhsar D.S."/>
        </authorList>
    </citation>
    <scope>NUCLEOTIDE SEQUENCE [LARGE SCALE GENOMIC DNA]</scope>
    <source>
        <strain evidence="5">cv. BTx623</strain>
    </source>
</reference>
<keyword evidence="1" id="KW-0862">Zinc</keyword>
<dbReference type="PANTHER" id="PTHR14879">
    <property type="entry name" value="CASPASE REGULATOR, RING FINGER DOMAIN-CONTAINING"/>
    <property type="match status" value="1"/>
</dbReference>
<accession>A0A1Z5R6D9</accession>
<name>A0A1Z5R6D9_SORBI</name>
<evidence type="ECO:0000313" key="5">
    <source>
        <dbReference type="Proteomes" id="UP000000768"/>
    </source>
</evidence>
<keyword evidence="1" id="KW-0863">Zinc-finger</keyword>